<feature type="transmembrane region" description="Helical" evidence="1">
    <location>
        <begin position="12"/>
        <end position="31"/>
    </location>
</feature>
<gene>
    <name evidence="2" type="ORF">HII30_08280</name>
</gene>
<name>A0A848M6F7_PAELE</name>
<keyword evidence="1" id="KW-1133">Transmembrane helix</keyword>
<feature type="transmembrane region" description="Helical" evidence="1">
    <location>
        <begin position="92"/>
        <end position="121"/>
    </location>
</feature>
<proteinExistence type="predicted"/>
<organism evidence="2 3">
    <name type="scientific">Paenibacillus lemnae</name>
    <dbReference type="NCBI Taxonomy" id="1330551"/>
    <lineage>
        <taxon>Bacteria</taxon>
        <taxon>Bacillati</taxon>
        <taxon>Bacillota</taxon>
        <taxon>Bacilli</taxon>
        <taxon>Bacillales</taxon>
        <taxon>Paenibacillaceae</taxon>
        <taxon>Paenibacillus</taxon>
    </lineage>
</organism>
<feature type="transmembrane region" description="Helical" evidence="1">
    <location>
        <begin position="232"/>
        <end position="254"/>
    </location>
</feature>
<dbReference type="Proteomes" id="UP000565468">
    <property type="component" value="Unassembled WGS sequence"/>
</dbReference>
<evidence type="ECO:0000313" key="3">
    <source>
        <dbReference type="Proteomes" id="UP000565468"/>
    </source>
</evidence>
<keyword evidence="1" id="KW-0812">Transmembrane</keyword>
<evidence type="ECO:0000313" key="2">
    <source>
        <dbReference type="EMBL" id="NMO95770.1"/>
    </source>
</evidence>
<dbReference type="AlphaFoldDB" id="A0A848M6F7"/>
<feature type="transmembrane region" description="Helical" evidence="1">
    <location>
        <begin position="189"/>
        <end position="212"/>
    </location>
</feature>
<accession>A0A848M6F7</accession>
<keyword evidence="3" id="KW-1185">Reference proteome</keyword>
<protein>
    <submittedName>
        <fullName evidence="2">Uncharacterized protein</fullName>
    </submittedName>
</protein>
<reference evidence="2 3" key="1">
    <citation type="submission" date="2020-04" db="EMBL/GenBank/DDBJ databases">
        <title>Paenibacillus algicola sp. nov., a novel marine bacterium producing alginate lyase.</title>
        <authorList>
            <person name="Huang H."/>
        </authorList>
    </citation>
    <scope>NUCLEOTIDE SEQUENCE [LARGE SCALE GENOMIC DNA]</scope>
    <source>
        <strain evidence="2 3">L7-75</strain>
    </source>
</reference>
<dbReference type="RefSeq" id="WP_169504540.1">
    <property type="nucleotide sequence ID" value="NZ_JABBPN010000005.1"/>
</dbReference>
<comment type="caution">
    <text evidence="2">The sequence shown here is derived from an EMBL/GenBank/DDBJ whole genome shotgun (WGS) entry which is preliminary data.</text>
</comment>
<keyword evidence="1" id="KW-0472">Membrane</keyword>
<evidence type="ECO:0000256" key="1">
    <source>
        <dbReference type="SAM" id="Phobius"/>
    </source>
</evidence>
<feature type="transmembrane region" description="Helical" evidence="1">
    <location>
        <begin position="51"/>
        <end position="71"/>
    </location>
</feature>
<dbReference type="EMBL" id="JABBPN010000005">
    <property type="protein sequence ID" value="NMO95770.1"/>
    <property type="molecule type" value="Genomic_DNA"/>
</dbReference>
<sequence length="265" mass="30452">MNKLLRLEWNKLRWPVLITMLSLSLVVSVLSGTIYKSYALEHDLEAWEVGIPFIVFLFPLISVLPTGWLMYMERKDRFLMYTLPRVKKSRYILSKWMIVAGSSFLIMFVAMLMGVITALYIKPDITPIYSLVDRSTGEVAPSLERLHFMGSLFVNQPLGYGIMLSLWQGFLSAIIATLAFVLSLYVSNIFIVLIGPFLYAMLENFILNLFKLQDYKIYDSFEPGFYDTDKLGYWPLLAGPAMALLFTTLIAIYFSKFKKVTVYPS</sequence>
<feature type="transmembrane region" description="Helical" evidence="1">
    <location>
        <begin position="158"/>
        <end position="182"/>
    </location>
</feature>